<protein>
    <recommendedName>
        <fullName evidence="4">Chitin-binding type-2 domain-containing protein</fullName>
    </recommendedName>
</protein>
<feature type="chain" id="PRO_5005536806" description="Chitin-binding type-2 domain-containing protein" evidence="1">
    <location>
        <begin position="24"/>
        <end position="109"/>
    </location>
</feature>
<name>A0A0L0CSV2_LUCCU</name>
<sequence>MKFIILFIIISAIIACCQVQAQGNPLYTGQPGCLTEEELTVALYPHFRNKRAYWKCSVLGQAAALEFCPIAEGFLAVERTCVPWINWYWTPTVAPPSSPIQQNEELPSK</sequence>
<dbReference type="EMBL" id="JRES01000062">
    <property type="protein sequence ID" value="KNC34484.1"/>
    <property type="molecule type" value="Genomic_DNA"/>
</dbReference>
<keyword evidence="1" id="KW-0732">Signal</keyword>
<dbReference type="OrthoDB" id="7812182at2759"/>
<dbReference type="InterPro" id="IPR036508">
    <property type="entry name" value="Chitin-bd_dom_sf"/>
</dbReference>
<organism evidence="2 3">
    <name type="scientific">Lucilia cuprina</name>
    <name type="common">Green bottle fly</name>
    <name type="synonym">Australian sheep blowfly</name>
    <dbReference type="NCBI Taxonomy" id="7375"/>
    <lineage>
        <taxon>Eukaryota</taxon>
        <taxon>Metazoa</taxon>
        <taxon>Ecdysozoa</taxon>
        <taxon>Arthropoda</taxon>
        <taxon>Hexapoda</taxon>
        <taxon>Insecta</taxon>
        <taxon>Pterygota</taxon>
        <taxon>Neoptera</taxon>
        <taxon>Endopterygota</taxon>
        <taxon>Diptera</taxon>
        <taxon>Brachycera</taxon>
        <taxon>Muscomorpha</taxon>
        <taxon>Oestroidea</taxon>
        <taxon>Calliphoridae</taxon>
        <taxon>Luciliinae</taxon>
        <taxon>Lucilia</taxon>
    </lineage>
</organism>
<dbReference type="SUPFAM" id="SSF57625">
    <property type="entry name" value="Invertebrate chitin-binding proteins"/>
    <property type="match status" value="1"/>
</dbReference>
<reference evidence="2 3" key="1">
    <citation type="journal article" date="2015" name="Nat. Commun.">
        <title>Lucilia cuprina genome unlocks parasitic fly biology to underpin future interventions.</title>
        <authorList>
            <person name="Anstead C.A."/>
            <person name="Korhonen P.K."/>
            <person name="Young N.D."/>
            <person name="Hall R.S."/>
            <person name="Jex A.R."/>
            <person name="Murali S.C."/>
            <person name="Hughes D.S."/>
            <person name="Lee S.F."/>
            <person name="Perry T."/>
            <person name="Stroehlein A.J."/>
            <person name="Ansell B.R."/>
            <person name="Breugelmans B."/>
            <person name="Hofmann A."/>
            <person name="Qu J."/>
            <person name="Dugan S."/>
            <person name="Lee S.L."/>
            <person name="Chao H."/>
            <person name="Dinh H."/>
            <person name="Han Y."/>
            <person name="Doddapaneni H.V."/>
            <person name="Worley K.C."/>
            <person name="Muzny D.M."/>
            <person name="Ioannidis P."/>
            <person name="Waterhouse R.M."/>
            <person name="Zdobnov E.M."/>
            <person name="James P.J."/>
            <person name="Bagnall N.H."/>
            <person name="Kotze A.C."/>
            <person name="Gibbs R.A."/>
            <person name="Richards S."/>
            <person name="Batterham P."/>
            <person name="Gasser R.B."/>
        </authorList>
    </citation>
    <scope>NUCLEOTIDE SEQUENCE [LARGE SCALE GENOMIC DNA]</scope>
    <source>
        <strain evidence="2 3">LS</strain>
        <tissue evidence="2">Full body</tissue>
    </source>
</reference>
<comment type="caution">
    <text evidence="2">The sequence shown here is derived from an EMBL/GenBank/DDBJ whole genome shotgun (WGS) entry which is preliminary data.</text>
</comment>
<proteinExistence type="predicted"/>
<evidence type="ECO:0000313" key="2">
    <source>
        <dbReference type="EMBL" id="KNC34484.1"/>
    </source>
</evidence>
<feature type="signal peptide" evidence="1">
    <location>
        <begin position="1"/>
        <end position="23"/>
    </location>
</feature>
<keyword evidence="3" id="KW-1185">Reference proteome</keyword>
<dbReference type="PROSITE" id="PS51257">
    <property type="entry name" value="PROKAR_LIPOPROTEIN"/>
    <property type="match status" value="1"/>
</dbReference>
<gene>
    <name evidence="2" type="ORF">FF38_02765</name>
</gene>
<evidence type="ECO:0000256" key="1">
    <source>
        <dbReference type="SAM" id="SignalP"/>
    </source>
</evidence>
<dbReference type="GO" id="GO:0008061">
    <property type="term" value="F:chitin binding"/>
    <property type="evidence" value="ECO:0007669"/>
    <property type="project" value="InterPro"/>
</dbReference>
<evidence type="ECO:0000313" key="3">
    <source>
        <dbReference type="Proteomes" id="UP000037069"/>
    </source>
</evidence>
<dbReference type="PANTHER" id="PTHR20987:SF0">
    <property type="entry name" value="CHITIN-BINDING TYPE-2 DOMAIN-CONTAINING PROTEIN-RELATED"/>
    <property type="match status" value="1"/>
</dbReference>
<dbReference type="PANTHER" id="PTHR20987">
    <property type="entry name" value="CHITIN-BINDING TYPE-2 DOMAIN-CONTAINING PROTEIN-RELATED"/>
    <property type="match status" value="1"/>
</dbReference>
<accession>A0A0L0CSV2</accession>
<dbReference type="OMA" id="WYWTPTV"/>
<dbReference type="Proteomes" id="UP000037069">
    <property type="component" value="Unassembled WGS sequence"/>
</dbReference>
<evidence type="ECO:0008006" key="4">
    <source>
        <dbReference type="Google" id="ProtNLM"/>
    </source>
</evidence>
<dbReference type="AlphaFoldDB" id="A0A0L0CSV2"/>